<gene>
    <name evidence="2" type="ORF">FLX08_36845</name>
</gene>
<accession>A0A544Y4P9</accession>
<dbReference type="Proteomes" id="UP000316541">
    <property type="component" value="Unassembled WGS sequence"/>
</dbReference>
<comment type="caution">
    <text evidence="2">The sequence shown here is derived from an EMBL/GenBank/DDBJ whole genome shotgun (WGS) entry which is preliminary data.</text>
</comment>
<name>A0A544Y4P9_9ACTN</name>
<dbReference type="EMBL" id="VIRM01000074">
    <property type="protein sequence ID" value="TQS11736.1"/>
    <property type="molecule type" value="Genomic_DNA"/>
</dbReference>
<sequence>MRRRRIRAVIAEKAEQAANRKKRGPRGGRPVSHDSQLYKGSNIAERCINRIKEWRGLAVRFDNTLESYLAGLCV</sequence>
<evidence type="ECO:0000256" key="1">
    <source>
        <dbReference type="SAM" id="MobiDB-lite"/>
    </source>
</evidence>
<evidence type="ECO:0000313" key="3">
    <source>
        <dbReference type="Proteomes" id="UP000316541"/>
    </source>
</evidence>
<dbReference type="AlphaFoldDB" id="A0A544Y4P9"/>
<evidence type="ECO:0000313" key="2">
    <source>
        <dbReference type="EMBL" id="TQS11736.1"/>
    </source>
</evidence>
<proteinExistence type="predicted"/>
<organism evidence="2 3">
    <name type="scientific">Microbispora hainanensis</name>
    <dbReference type="NCBI Taxonomy" id="568844"/>
    <lineage>
        <taxon>Bacteria</taxon>
        <taxon>Bacillati</taxon>
        <taxon>Actinomycetota</taxon>
        <taxon>Actinomycetes</taxon>
        <taxon>Streptosporangiales</taxon>
        <taxon>Streptosporangiaceae</taxon>
        <taxon>Microbispora</taxon>
    </lineage>
</organism>
<feature type="region of interest" description="Disordered" evidence="1">
    <location>
        <begin position="12"/>
        <end position="36"/>
    </location>
</feature>
<protein>
    <submittedName>
        <fullName evidence="2">Transposase</fullName>
    </submittedName>
</protein>
<reference evidence="2 3" key="1">
    <citation type="submission" date="2019-07" db="EMBL/GenBank/DDBJ databases">
        <title>Microbispora hainanensis DSM 45428.</title>
        <authorList>
            <person name="Thawai C."/>
        </authorList>
    </citation>
    <scope>NUCLEOTIDE SEQUENCE [LARGE SCALE GENOMIC DNA]</scope>
    <source>
        <strain evidence="2 3">DSM 45428</strain>
    </source>
</reference>